<protein>
    <recommendedName>
        <fullName evidence="10">Plasma membrane fusion protein PRM1</fullName>
    </recommendedName>
</protein>
<dbReference type="EMBL" id="NCSJ02000118">
    <property type="protein sequence ID" value="RFU29785.1"/>
    <property type="molecule type" value="Genomic_DNA"/>
</dbReference>
<evidence type="ECO:0000256" key="1">
    <source>
        <dbReference type="ARBA" id="ARBA00002512"/>
    </source>
</evidence>
<feature type="non-terminal residue" evidence="12">
    <location>
        <position position="746"/>
    </location>
</feature>
<keyword evidence="4 10" id="KW-1003">Cell membrane</keyword>
<dbReference type="PANTHER" id="PTHR31030">
    <property type="entry name" value="PLASMA MEMBRANE FUSION PROTEIN PRM1"/>
    <property type="match status" value="1"/>
</dbReference>
<keyword evidence="9" id="KW-0325">Glycoprotein</keyword>
<evidence type="ECO:0000256" key="4">
    <source>
        <dbReference type="ARBA" id="ARBA00022475"/>
    </source>
</evidence>
<comment type="function">
    <text evidence="1 10">Involved in cell fusion during mating by stabilizing the plasma membrane fusion event.</text>
</comment>
<sequence>MSPLDGLRNFIAAHTEVSSARNQQDQGFPTIPSSLNDTNHGMRDYYTNRGLPPNTAPYYTPYLGLSSRLSQVWLNRWTILLALIICRLLLATKDLDYDLANAKTEALSACTSVENVGSAMASMPHYLSSGVNALAADGITKAFGGLMDMLMLSVTAIEEIVLFVINMMTSTYVCLITLAVSGSLHVAIDMIEDAAAAINKSITSITGDLSSDLNSFQNAYNDFVGSFSGVPLVGKAIPKLNLTTQINELNAITVDPSSLDADLTKLNSSIPTFAQVKNFTDNVISFPFELVKQQINGSLANYTFDKSIFPVAQKQALTFCSDNSSISNFFDKLVELVLTAKKIFIIVLTILAVLACIPMAYAEIRRWRTMRQRAILLQNNSFDPMDVIYIASRPYTTTAGIKAASRFKSTKNQILTRWFVAYITSTPALFVLALGAAGLFSCLCQYILLKAVEKEVPALADEVGSFADKVVKALTNASEQWALDSNSIINSTNTKVNSDVFGWVNVTTTALNDTLNAFTDEMSSALNATFGGTILYDPITEVLNCLIGLKIAGIQKALTWVSDHAYVTFPEFRSDVFSLGAEASITNGSATDSFLSSPGNVASDDITNAVVKVTNKLEDGIATEAVIATCLIGIWFFVALIGLIRVCIASKRKDKTRGEGGPIRYTSQNGAPPAFSEHYDAANFPQFGEHVSSSHLQSSDDDTAWAAGGIAVANEKVGHVHRSVEDSVKPGHERSSSHGLLLDGKR</sequence>
<comment type="caution">
    <text evidence="12">The sequence shown here is derived from an EMBL/GenBank/DDBJ whole genome shotgun (WGS) entry which is preliminary data.</text>
</comment>
<keyword evidence="6 10" id="KW-0184">Conjugation</keyword>
<evidence type="ECO:0000256" key="10">
    <source>
        <dbReference type="RuleBase" id="RU366035"/>
    </source>
</evidence>
<evidence type="ECO:0000256" key="8">
    <source>
        <dbReference type="ARBA" id="ARBA00023136"/>
    </source>
</evidence>
<feature type="compositionally biased region" description="Basic and acidic residues" evidence="11">
    <location>
        <begin position="723"/>
        <end position="736"/>
    </location>
</feature>
<name>A0A3E2H8N2_SCYLI</name>
<evidence type="ECO:0000256" key="5">
    <source>
        <dbReference type="ARBA" id="ARBA00022692"/>
    </source>
</evidence>
<dbReference type="GO" id="GO:0032220">
    <property type="term" value="P:plasma membrane fusion involved in cytogamy"/>
    <property type="evidence" value="ECO:0007669"/>
    <property type="project" value="TreeGrafter"/>
</dbReference>
<evidence type="ECO:0000256" key="11">
    <source>
        <dbReference type="SAM" id="MobiDB-lite"/>
    </source>
</evidence>
<reference evidence="12 13" key="1">
    <citation type="submission" date="2018-05" db="EMBL/GenBank/DDBJ databases">
        <title>Draft genome sequence of Scytalidium lignicola DSM 105466, a ubiquitous saprotrophic fungus.</title>
        <authorList>
            <person name="Buettner E."/>
            <person name="Gebauer A.M."/>
            <person name="Hofrichter M."/>
            <person name="Liers C."/>
            <person name="Kellner H."/>
        </authorList>
    </citation>
    <scope>NUCLEOTIDE SEQUENCE [LARGE SCALE GENOMIC DNA]</scope>
    <source>
        <strain evidence="12 13">DSM 105466</strain>
    </source>
</reference>
<proteinExistence type="inferred from homology"/>
<accession>A0A3E2H8N2</accession>
<dbReference type="STRING" id="5539.A0A3E2H8N2"/>
<keyword evidence="13" id="KW-1185">Reference proteome</keyword>
<comment type="caution">
    <text evidence="10">Lacks conserved residue(s) required for the propagation of feature annotation.</text>
</comment>
<dbReference type="PANTHER" id="PTHR31030:SF1">
    <property type="entry name" value="PLASMA MEMBRANE FUSION PROTEIN PRM1"/>
    <property type="match status" value="1"/>
</dbReference>
<evidence type="ECO:0000313" key="13">
    <source>
        <dbReference type="Proteomes" id="UP000258309"/>
    </source>
</evidence>
<feature type="region of interest" description="Disordered" evidence="11">
    <location>
        <begin position="723"/>
        <end position="746"/>
    </location>
</feature>
<evidence type="ECO:0000256" key="6">
    <source>
        <dbReference type="ARBA" id="ARBA00022971"/>
    </source>
</evidence>
<evidence type="ECO:0000313" key="12">
    <source>
        <dbReference type="EMBL" id="RFU29785.1"/>
    </source>
</evidence>
<feature type="transmembrane region" description="Helical" evidence="10">
    <location>
        <begin position="418"/>
        <end position="440"/>
    </location>
</feature>
<feature type="transmembrane region" description="Helical" evidence="10">
    <location>
        <begin position="343"/>
        <end position="362"/>
    </location>
</feature>
<feature type="transmembrane region" description="Helical" evidence="10">
    <location>
        <begin position="625"/>
        <end position="648"/>
    </location>
</feature>
<dbReference type="AlphaFoldDB" id="A0A3E2H8N2"/>
<gene>
    <name evidence="12" type="ORF">B7463_g6570</name>
</gene>
<dbReference type="GO" id="GO:0005886">
    <property type="term" value="C:plasma membrane"/>
    <property type="evidence" value="ECO:0007669"/>
    <property type="project" value="UniProtKB-SubCell"/>
</dbReference>
<dbReference type="OrthoDB" id="5356111at2759"/>
<keyword evidence="7 10" id="KW-1133">Transmembrane helix</keyword>
<keyword evidence="5 10" id="KW-0812">Transmembrane</keyword>
<dbReference type="Proteomes" id="UP000258309">
    <property type="component" value="Unassembled WGS sequence"/>
</dbReference>
<evidence type="ECO:0000256" key="3">
    <source>
        <dbReference type="ARBA" id="ARBA00010780"/>
    </source>
</evidence>
<dbReference type="GO" id="GO:0043332">
    <property type="term" value="C:mating projection tip"/>
    <property type="evidence" value="ECO:0007669"/>
    <property type="project" value="UniProtKB-UniRule"/>
</dbReference>
<organism evidence="12 13">
    <name type="scientific">Scytalidium lignicola</name>
    <name type="common">Hyphomycete</name>
    <dbReference type="NCBI Taxonomy" id="5539"/>
    <lineage>
        <taxon>Eukaryota</taxon>
        <taxon>Fungi</taxon>
        <taxon>Dikarya</taxon>
        <taxon>Ascomycota</taxon>
        <taxon>Pezizomycotina</taxon>
        <taxon>Leotiomycetes</taxon>
        <taxon>Leotiomycetes incertae sedis</taxon>
        <taxon>Scytalidium</taxon>
    </lineage>
</organism>
<comment type="similarity">
    <text evidence="3 10">Belongs to the PRM1 family.</text>
</comment>
<keyword evidence="8 10" id="KW-0472">Membrane</keyword>
<dbReference type="InterPro" id="IPR026777">
    <property type="entry name" value="PRM1"/>
</dbReference>
<feature type="non-terminal residue" evidence="12">
    <location>
        <position position="1"/>
    </location>
</feature>
<evidence type="ECO:0000256" key="7">
    <source>
        <dbReference type="ARBA" id="ARBA00022989"/>
    </source>
</evidence>
<dbReference type="OMA" id="NVFGWVN"/>
<evidence type="ECO:0000256" key="9">
    <source>
        <dbReference type="ARBA" id="ARBA00023180"/>
    </source>
</evidence>
<evidence type="ECO:0000256" key="2">
    <source>
        <dbReference type="ARBA" id="ARBA00004651"/>
    </source>
</evidence>
<comment type="subcellular location">
    <subcellularLocation>
        <location evidence="2 10">Cell membrane</location>
        <topology evidence="2 10">Multi-pass membrane protein</topology>
    </subcellularLocation>
</comment>